<feature type="domain" description="TRM5/TYW2-like methyltransferase" evidence="3">
    <location>
        <begin position="39"/>
        <end position="112"/>
    </location>
</feature>
<dbReference type="EMBL" id="QYUK01000011">
    <property type="protein sequence ID" value="RJF89003.1"/>
    <property type="molecule type" value="Genomic_DNA"/>
</dbReference>
<keyword evidence="1 4" id="KW-0808">Transferase</keyword>
<evidence type="ECO:0000256" key="2">
    <source>
        <dbReference type="ARBA" id="ARBA00022691"/>
    </source>
</evidence>
<protein>
    <submittedName>
        <fullName evidence="4">FkbM family methyltransferase</fullName>
    </submittedName>
</protein>
<evidence type="ECO:0000259" key="3">
    <source>
        <dbReference type="Pfam" id="PF02475"/>
    </source>
</evidence>
<dbReference type="RefSeq" id="WP_119780099.1">
    <property type="nucleotide sequence ID" value="NZ_QYUK01000011.1"/>
</dbReference>
<accession>A0A418WG63</accession>
<evidence type="ECO:0000313" key="4">
    <source>
        <dbReference type="EMBL" id="RJF89003.1"/>
    </source>
</evidence>
<dbReference type="NCBIfam" id="TIGR01444">
    <property type="entry name" value="fkbM_fam"/>
    <property type="match status" value="1"/>
</dbReference>
<proteinExistence type="predicted"/>
<comment type="caution">
    <text evidence="4">The sequence shown here is derived from an EMBL/GenBank/DDBJ whole genome shotgun (WGS) entry which is preliminary data.</text>
</comment>
<keyword evidence="2" id="KW-0949">S-adenosyl-L-methionine</keyword>
<keyword evidence="4" id="KW-0489">Methyltransferase</keyword>
<dbReference type="GO" id="GO:0032259">
    <property type="term" value="P:methylation"/>
    <property type="evidence" value="ECO:0007669"/>
    <property type="project" value="UniProtKB-KW"/>
</dbReference>
<reference evidence="4 5" key="1">
    <citation type="submission" date="2018-09" db="EMBL/GenBank/DDBJ databases">
        <authorList>
            <person name="Zhu H."/>
        </authorList>
    </citation>
    <scope>NUCLEOTIDE SEQUENCE [LARGE SCALE GENOMIC DNA]</scope>
    <source>
        <strain evidence="4 5">K1W22B-8</strain>
    </source>
</reference>
<dbReference type="InterPro" id="IPR006342">
    <property type="entry name" value="FkbM_mtfrase"/>
</dbReference>
<dbReference type="AlphaFoldDB" id="A0A418WG63"/>
<dbReference type="InterPro" id="IPR056743">
    <property type="entry name" value="TRM5-TYW2-like_MTfase"/>
</dbReference>
<dbReference type="Proteomes" id="UP000284605">
    <property type="component" value="Unassembled WGS sequence"/>
</dbReference>
<gene>
    <name evidence="4" type="ORF">D3874_20175</name>
</gene>
<sequence>MLDRLKTSLAVAYRMRAKPRVITIDGIKISADRAFVTKDIAKALYREKHEHAERKLVTKALKPGDRVLEIGAGVGLVSLFCARICGPDAVLSYEANPALERVIRHNFALNGMVPRLRIAAAALEKGETTFYFNDNIYSSSLIDRDFGGAQTVQCDAIGDVVTDFMPNTIIMDVEGAETTLLPAIDLARIEKIVVELHPWIVGQDKIDTLIAQVKASGFELCETISAAYLFVRAAPT</sequence>
<dbReference type="InterPro" id="IPR029063">
    <property type="entry name" value="SAM-dependent_MTases_sf"/>
</dbReference>
<evidence type="ECO:0000313" key="5">
    <source>
        <dbReference type="Proteomes" id="UP000284605"/>
    </source>
</evidence>
<evidence type="ECO:0000256" key="1">
    <source>
        <dbReference type="ARBA" id="ARBA00022679"/>
    </source>
</evidence>
<dbReference type="Gene3D" id="3.40.50.150">
    <property type="entry name" value="Vaccinia Virus protein VP39"/>
    <property type="match status" value="1"/>
</dbReference>
<keyword evidence="5" id="KW-1185">Reference proteome</keyword>
<name>A0A418WG63_9PROT</name>
<dbReference type="Pfam" id="PF02475">
    <property type="entry name" value="TRM5-TYW2_MTfase"/>
    <property type="match status" value="1"/>
</dbReference>
<organism evidence="4 5">
    <name type="scientific">Oleomonas cavernae</name>
    <dbReference type="NCBI Taxonomy" id="2320859"/>
    <lineage>
        <taxon>Bacteria</taxon>
        <taxon>Pseudomonadati</taxon>
        <taxon>Pseudomonadota</taxon>
        <taxon>Alphaproteobacteria</taxon>
        <taxon>Acetobacterales</taxon>
        <taxon>Acetobacteraceae</taxon>
        <taxon>Oleomonas</taxon>
    </lineage>
</organism>
<dbReference type="GO" id="GO:0008168">
    <property type="term" value="F:methyltransferase activity"/>
    <property type="evidence" value="ECO:0007669"/>
    <property type="project" value="UniProtKB-KW"/>
</dbReference>
<dbReference type="SUPFAM" id="SSF53335">
    <property type="entry name" value="S-adenosyl-L-methionine-dependent methyltransferases"/>
    <property type="match status" value="1"/>
</dbReference>
<dbReference type="OrthoDB" id="456767at2"/>